<keyword evidence="2" id="KW-1133">Transmembrane helix</keyword>
<keyword evidence="4" id="KW-1185">Reference proteome</keyword>
<keyword evidence="2" id="KW-0472">Membrane</keyword>
<comment type="caution">
    <text evidence="3">The sequence shown here is derived from an EMBL/GenBank/DDBJ whole genome shotgun (WGS) entry which is preliminary data.</text>
</comment>
<accession>A0A176VJW6</accession>
<feature type="compositionally biased region" description="Basic and acidic residues" evidence="1">
    <location>
        <begin position="55"/>
        <end position="78"/>
    </location>
</feature>
<organism evidence="3 4">
    <name type="scientific">Marchantia polymorpha subsp. ruderalis</name>
    <dbReference type="NCBI Taxonomy" id="1480154"/>
    <lineage>
        <taxon>Eukaryota</taxon>
        <taxon>Viridiplantae</taxon>
        <taxon>Streptophyta</taxon>
        <taxon>Embryophyta</taxon>
        <taxon>Marchantiophyta</taxon>
        <taxon>Marchantiopsida</taxon>
        <taxon>Marchantiidae</taxon>
        <taxon>Marchantiales</taxon>
        <taxon>Marchantiaceae</taxon>
        <taxon>Marchantia</taxon>
    </lineage>
</organism>
<evidence type="ECO:0000313" key="3">
    <source>
        <dbReference type="EMBL" id="OAE20642.1"/>
    </source>
</evidence>
<keyword evidence="2" id="KW-0812">Transmembrane</keyword>
<evidence type="ECO:0000256" key="1">
    <source>
        <dbReference type="SAM" id="MobiDB-lite"/>
    </source>
</evidence>
<evidence type="ECO:0000256" key="2">
    <source>
        <dbReference type="SAM" id="Phobius"/>
    </source>
</evidence>
<dbReference type="PANTHER" id="PTHR36043:SF1">
    <property type="entry name" value="2,3-BISPHOSPHOGLYCERATE-INDEPENDENT PHOSPHOGLYCERATE MUTASE"/>
    <property type="match status" value="1"/>
</dbReference>
<gene>
    <name evidence="3" type="ORF">AXG93_154s1160</name>
</gene>
<dbReference type="AlphaFoldDB" id="A0A176VJW6"/>
<dbReference type="PANTHER" id="PTHR36043">
    <property type="entry name" value="2,3-BISPHOSPHOGLYCERATE-INDEPENDENT PHOSPHOGLYCERATE MUTASE"/>
    <property type="match status" value="1"/>
</dbReference>
<evidence type="ECO:0000313" key="4">
    <source>
        <dbReference type="Proteomes" id="UP000077202"/>
    </source>
</evidence>
<reference evidence="3" key="1">
    <citation type="submission" date="2016-03" db="EMBL/GenBank/DDBJ databases">
        <title>Mechanisms controlling the formation of the plant cell surface in tip-growing cells are functionally conserved among land plants.</title>
        <authorList>
            <person name="Honkanen S."/>
            <person name="Jones V.A."/>
            <person name="Morieri G."/>
            <person name="Champion C."/>
            <person name="Hetherington A.J."/>
            <person name="Kelly S."/>
            <person name="Saint-Marcoux D."/>
            <person name="Proust H."/>
            <person name="Prescott H."/>
            <person name="Dolan L."/>
        </authorList>
    </citation>
    <scope>NUCLEOTIDE SEQUENCE [LARGE SCALE GENOMIC DNA]</scope>
    <source>
        <tissue evidence="3">Whole gametophyte</tissue>
    </source>
</reference>
<proteinExistence type="predicted"/>
<dbReference type="Proteomes" id="UP000077202">
    <property type="component" value="Unassembled WGS sequence"/>
</dbReference>
<sequence length="280" mass="31764">MECAGVSGVLGPRKFGALPMSNSGWSGIKGCVGLPSQGPLWRSASRRRGSAGKARASDDQDEGGPRKDQGGQKVDWDKAWTKFSSPEKKKSFLNIDMEQYVSRRPEHSNYPLSEEVDPMRKSEKSALGFWTTPQFTYVMAGVIVGLFIYMIMRTFEDFHSLTFVETVRIDPVHNLACHKSNLTSFVDLREVLSIVVWNLRWRKNGLGLDRKLIEDLIPSYLQLCGANVQLRERMGRKHRASDWHRTGNLQDLLTYLPPGKRKHLGLIVHRERPRASVVEN</sequence>
<name>A0A176VJW6_MARPO</name>
<feature type="transmembrane region" description="Helical" evidence="2">
    <location>
        <begin position="127"/>
        <end position="152"/>
    </location>
</feature>
<protein>
    <submittedName>
        <fullName evidence="3">Uncharacterized protein</fullName>
    </submittedName>
</protein>
<dbReference type="EMBL" id="LVLJ01003591">
    <property type="protein sequence ID" value="OAE20642.1"/>
    <property type="molecule type" value="Genomic_DNA"/>
</dbReference>
<feature type="region of interest" description="Disordered" evidence="1">
    <location>
        <begin position="39"/>
        <end position="78"/>
    </location>
</feature>